<dbReference type="Gene3D" id="2.60.40.4070">
    <property type="match status" value="1"/>
</dbReference>
<gene>
    <name evidence="2" type="ORF">CH333_09835</name>
</gene>
<proteinExistence type="predicted"/>
<evidence type="ECO:0000259" key="1">
    <source>
        <dbReference type="Pfam" id="PF18962"/>
    </source>
</evidence>
<name>A0A235BNC1_UNCW3</name>
<evidence type="ECO:0000313" key="3">
    <source>
        <dbReference type="Proteomes" id="UP000215215"/>
    </source>
</evidence>
<dbReference type="Proteomes" id="UP000215215">
    <property type="component" value="Unassembled WGS sequence"/>
</dbReference>
<feature type="domain" description="Secretion system C-terminal sorting" evidence="1">
    <location>
        <begin position="86"/>
        <end position="166"/>
    </location>
</feature>
<organism evidence="2 3">
    <name type="scientific">candidate division WOR-3 bacterium JGI_Cruoil_03_44_89</name>
    <dbReference type="NCBI Taxonomy" id="1973748"/>
    <lineage>
        <taxon>Bacteria</taxon>
        <taxon>Bacteria division WOR-3</taxon>
    </lineage>
</organism>
<comment type="caution">
    <text evidence="2">The sequence shown here is derived from an EMBL/GenBank/DDBJ whole genome shotgun (WGS) entry which is preliminary data.</text>
</comment>
<reference evidence="2 3" key="1">
    <citation type="submission" date="2017-07" db="EMBL/GenBank/DDBJ databases">
        <title>Recovery of genomes from metagenomes via a dereplication, aggregation, and scoring strategy.</title>
        <authorList>
            <person name="Sieber C.M."/>
            <person name="Probst A.J."/>
            <person name="Sharrar A."/>
            <person name="Thomas B.C."/>
            <person name="Hess M."/>
            <person name="Tringe S.G."/>
            <person name="Banfield J.F."/>
        </authorList>
    </citation>
    <scope>NUCLEOTIDE SEQUENCE [LARGE SCALE GENOMIC DNA]</scope>
    <source>
        <strain evidence="2">JGI_Cruoil_03_44_89</strain>
    </source>
</reference>
<protein>
    <recommendedName>
        <fullName evidence="1">Secretion system C-terminal sorting domain-containing protein</fullName>
    </recommendedName>
</protein>
<sequence length="169" mass="18450">MLALMCIVLLGGYSVNVAVLDEVGTKSSSTHYEVWGAGCQSSVIGGSTSTAYRARYGFFGHFAERELGVEEHQTEPIVTALKGIRPNPANGPVHINYTLASNGFASLKIYDITGRLVKVLLNGRIRAGKYELRWDCTSAHNKLVPAGVYFYRFVVDGKPIATKKLVLVR</sequence>
<dbReference type="AlphaFoldDB" id="A0A235BNC1"/>
<dbReference type="NCBIfam" id="TIGR04183">
    <property type="entry name" value="Por_Secre_tail"/>
    <property type="match status" value="1"/>
</dbReference>
<evidence type="ECO:0000313" key="2">
    <source>
        <dbReference type="EMBL" id="OYD13828.1"/>
    </source>
</evidence>
<accession>A0A235BNC1</accession>
<dbReference type="EMBL" id="NOZQ01000214">
    <property type="protein sequence ID" value="OYD13828.1"/>
    <property type="molecule type" value="Genomic_DNA"/>
</dbReference>
<dbReference type="Pfam" id="PF18962">
    <property type="entry name" value="Por_Secre_tail"/>
    <property type="match status" value="1"/>
</dbReference>
<dbReference type="InterPro" id="IPR026444">
    <property type="entry name" value="Secre_tail"/>
</dbReference>